<comment type="subcellular location">
    <subcellularLocation>
        <location evidence="1">Membrane</location>
        <topology evidence="1">Multi-pass membrane protein</topology>
    </subcellularLocation>
</comment>
<feature type="transmembrane region" description="Helical" evidence="4">
    <location>
        <begin position="59"/>
        <end position="79"/>
    </location>
</feature>
<evidence type="ECO:0000313" key="6">
    <source>
        <dbReference type="EMBL" id="CDR46293.1"/>
    </source>
</evidence>
<comment type="similarity">
    <text evidence="2">Belongs to the major facilitator superfamily. Monocarboxylate porter (TC 2.A.1.13) family.</text>
</comment>
<evidence type="ECO:0000256" key="1">
    <source>
        <dbReference type="ARBA" id="ARBA00004141"/>
    </source>
</evidence>
<feature type="transmembrane region" description="Helical" evidence="4">
    <location>
        <begin position="298"/>
        <end position="319"/>
    </location>
</feature>
<evidence type="ECO:0000256" key="3">
    <source>
        <dbReference type="SAM" id="MobiDB-lite"/>
    </source>
</evidence>
<feature type="transmembrane region" description="Helical" evidence="4">
    <location>
        <begin position="212"/>
        <end position="234"/>
    </location>
</feature>
<dbReference type="InterPro" id="IPR050327">
    <property type="entry name" value="Proton-linked_MCT"/>
</dbReference>
<evidence type="ECO:0000256" key="4">
    <source>
        <dbReference type="SAM" id="Phobius"/>
    </source>
</evidence>
<dbReference type="Pfam" id="PF07690">
    <property type="entry name" value="MFS_1"/>
    <property type="match status" value="1"/>
</dbReference>
<feature type="transmembrane region" description="Helical" evidence="4">
    <location>
        <begin position="396"/>
        <end position="423"/>
    </location>
</feature>
<feature type="transmembrane region" description="Helical" evidence="4">
    <location>
        <begin position="331"/>
        <end position="356"/>
    </location>
</feature>
<feature type="transmembrane region" description="Helical" evidence="4">
    <location>
        <begin position="271"/>
        <end position="292"/>
    </location>
</feature>
<dbReference type="OrthoDB" id="2213137at2759"/>
<dbReference type="GO" id="GO:0022857">
    <property type="term" value="F:transmembrane transporter activity"/>
    <property type="evidence" value="ECO:0007669"/>
    <property type="project" value="InterPro"/>
</dbReference>
<dbReference type="EMBL" id="LK052947">
    <property type="protein sequence ID" value="CDR46293.1"/>
    <property type="molecule type" value="Genomic_DNA"/>
</dbReference>
<dbReference type="PANTHER" id="PTHR11360:SF305">
    <property type="entry name" value="MAJOR FACILITATOR SUPERFAMILY (MFS) PROFILE DOMAIN-CONTAINING PROTEIN"/>
    <property type="match status" value="1"/>
</dbReference>
<feature type="compositionally biased region" description="Basic and acidic residues" evidence="3">
    <location>
        <begin position="36"/>
        <end position="46"/>
    </location>
</feature>
<sequence>MSRTSIELSTLDHASTAPSRAPSTRSTTALEDDVGHDEQPPEGKEAFDSYPEWRAWKQLVACFLLFFTSLGGVYSWGVFQGALVRAGLAPSSTLAFIGATLAAMQAIFAIPSARLVSAYGPRRMALIGTSLVGSGPVLASFCTHSVAGLVVTEGFMYGIGQALLFCCGATLPSAYFLKSRNVATGFVYSGAGIGGAAFSLATAQLLKRLNSLPWTFRTVALIMTVINVPASLVLRGRAERRPLRLGKRRGEAEGERKEKYFDWTMFRDPRFCLILAGTAIAVFPLFVPPFFLPLYGTSIGLSATTASYILAGFNLSSAFGRICFGLGADRLLGSLNSLVVCLAMVAVSTLLVWPFAEHLGPLIAFAVINGFCAGGMFSLIPGTLSSVFGSRKLPAIFSFIITSYSFGYFLGAPIAGFLLQAYGGPDKGPEAYKPAIFYAGGVSVVATLLVAGARVLVTRQVFRKV</sequence>
<dbReference type="InterPro" id="IPR036259">
    <property type="entry name" value="MFS_trans_sf"/>
</dbReference>
<feature type="transmembrane region" description="Helical" evidence="4">
    <location>
        <begin position="186"/>
        <end position="206"/>
    </location>
</feature>
<keyword evidence="4" id="KW-0472">Membrane</keyword>
<feature type="transmembrane region" description="Helical" evidence="4">
    <location>
        <begin position="125"/>
        <end position="149"/>
    </location>
</feature>
<organism evidence="6">
    <name type="scientific">Rhodotorula toruloides</name>
    <name type="common">Yeast</name>
    <name type="synonym">Rhodosporidium toruloides</name>
    <dbReference type="NCBI Taxonomy" id="5286"/>
    <lineage>
        <taxon>Eukaryota</taxon>
        <taxon>Fungi</taxon>
        <taxon>Dikarya</taxon>
        <taxon>Basidiomycota</taxon>
        <taxon>Pucciniomycotina</taxon>
        <taxon>Microbotryomycetes</taxon>
        <taxon>Sporidiobolales</taxon>
        <taxon>Sporidiobolaceae</taxon>
        <taxon>Rhodotorula</taxon>
    </lineage>
</organism>
<feature type="transmembrane region" description="Helical" evidence="4">
    <location>
        <begin position="91"/>
        <end position="113"/>
    </location>
</feature>
<dbReference type="PROSITE" id="PS50850">
    <property type="entry name" value="MFS"/>
    <property type="match status" value="1"/>
</dbReference>
<feature type="region of interest" description="Disordered" evidence="3">
    <location>
        <begin position="1"/>
        <end position="46"/>
    </location>
</feature>
<dbReference type="SUPFAM" id="SSF103473">
    <property type="entry name" value="MFS general substrate transporter"/>
    <property type="match status" value="1"/>
</dbReference>
<dbReference type="AlphaFoldDB" id="A0A061BAB0"/>
<dbReference type="PANTHER" id="PTHR11360">
    <property type="entry name" value="MONOCARBOXYLATE TRANSPORTER"/>
    <property type="match status" value="1"/>
</dbReference>
<gene>
    <name evidence="6" type="ORF">RHTO0S_12e02498g</name>
</gene>
<protein>
    <submittedName>
        <fullName evidence="6">RHTO0S12e02498g1_1</fullName>
    </submittedName>
</protein>
<name>A0A061BAB0_RHOTO</name>
<proteinExistence type="inferred from homology"/>
<keyword evidence="4" id="KW-0812">Transmembrane</keyword>
<feature type="transmembrane region" description="Helical" evidence="4">
    <location>
        <begin position="155"/>
        <end position="177"/>
    </location>
</feature>
<keyword evidence="4" id="KW-1133">Transmembrane helix</keyword>
<feature type="transmembrane region" description="Helical" evidence="4">
    <location>
        <begin position="362"/>
        <end position="384"/>
    </location>
</feature>
<dbReference type="InterPro" id="IPR011701">
    <property type="entry name" value="MFS"/>
</dbReference>
<dbReference type="GO" id="GO:0016020">
    <property type="term" value="C:membrane"/>
    <property type="evidence" value="ECO:0007669"/>
    <property type="project" value="UniProtKB-SubCell"/>
</dbReference>
<accession>A0A061BAB0</accession>
<evidence type="ECO:0000259" key="5">
    <source>
        <dbReference type="PROSITE" id="PS50850"/>
    </source>
</evidence>
<reference evidence="6" key="1">
    <citation type="journal article" date="2014" name="Genome Announc.">
        <title>Draft genome sequence of Rhodosporidium toruloides CECT1137, an oleaginous yeast of biotechnological interest.</title>
        <authorList>
            <person name="Morin N."/>
            <person name="Calcas X."/>
            <person name="Devillers H."/>
            <person name="Durrens P."/>
            <person name="Sherman D.J."/>
            <person name="Nicaud J.-M."/>
            <person name="Neuveglise C."/>
        </authorList>
    </citation>
    <scope>NUCLEOTIDE SEQUENCE</scope>
    <source>
        <strain evidence="6">CECT1137</strain>
    </source>
</reference>
<dbReference type="Gene3D" id="1.20.1250.20">
    <property type="entry name" value="MFS general substrate transporter like domains"/>
    <property type="match status" value="2"/>
</dbReference>
<evidence type="ECO:0000256" key="2">
    <source>
        <dbReference type="ARBA" id="ARBA00006727"/>
    </source>
</evidence>
<dbReference type="InterPro" id="IPR020846">
    <property type="entry name" value="MFS_dom"/>
</dbReference>
<feature type="compositionally biased region" description="Polar residues" evidence="3">
    <location>
        <begin position="1"/>
        <end position="29"/>
    </location>
</feature>
<feature type="domain" description="Major facilitator superfamily (MFS) profile" evidence="5">
    <location>
        <begin position="270"/>
        <end position="465"/>
    </location>
</feature>
<feature type="transmembrane region" description="Helical" evidence="4">
    <location>
        <begin position="435"/>
        <end position="457"/>
    </location>
</feature>